<sequence length="155" mass="17097">MSKTIVIALVVIGLVILGLFGWQHQQAKQLPLTGSWSSGCMVDGNKSKEFIMEFGKDTYRSNAKLYDNTQCQAPSISEYHGSAYAEVADAHLQTCDGAEAIMLTLYWDDKTQPKPLVLQHTADNKLMTGFPQEKSSDGKSAWCIDKSTVYSLLAK</sequence>
<protein>
    <submittedName>
        <fullName evidence="1">Uncharacterized protein</fullName>
    </submittedName>
</protein>
<dbReference type="Proteomes" id="UP000294832">
    <property type="component" value="Unassembled WGS sequence"/>
</dbReference>
<evidence type="ECO:0000313" key="2">
    <source>
        <dbReference type="Proteomes" id="UP000294832"/>
    </source>
</evidence>
<gene>
    <name evidence="1" type="ORF">EDC91_11565</name>
</gene>
<dbReference type="AlphaFoldDB" id="A0A4R2FC05"/>
<comment type="caution">
    <text evidence="1">The sequence shown here is derived from an EMBL/GenBank/DDBJ whole genome shotgun (WGS) entry which is preliminary data.</text>
</comment>
<name>A0A4R2FC05_9GAMM</name>
<accession>A0A4R2FC05</accession>
<dbReference type="RefSeq" id="WP_133039205.1">
    <property type="nucleotide sequence ID" value="NZ_SLWF01000015.1"/>
</dbReference>
<keyword evidence="2" id="KW-1185">Reference proteome</keyword>
<evidence type="ECO:0000313" key="1">
    <source>
        <dbReference type="EMBL" id="TCN83359.1"/>
    </source>
</evidence>
<proteinExistence type="predicted"/>
<organism evidence="1 2">
    <name type="scientific">Shewanella fodinae</name>
    <dbReference type="NCBI Taxonomy" id="552357"/>
    <lineage>
        <taxon>Bacteria</taxon>
        <taxon>Pseudomonadati</taxon>
        <taxon>Pseudomonadota</taxon>
        <taxon>Gammaproteobacteria</taxon>
        <taxon>Alteromonadales</taxon>
        <taxon>Shewanellaceae</taxon>
        <taxon>Shewanella</taxon>
    </lineage>
</organism>
<dbReference type="EMBL" id="SLWF01000015">
    <property type="protein sequence ID" value="TCN83359.1"/>
    <property type="molecule type" value="Genomic_DNA"/>
</dbReference>
<reference evidence="1 2" key="1">
    <citation type="submission" date="2019-03" db="EMBL/GenBank/DDBJ databases">
        <title>Freshwater and sediment microbial communities from various areas in North America, analyzing microbe dynamics in response to fracking.</title>
        <authorList>
            <person name="Lamendella R."/>
        </authorList>
    </citation>
    <scope>NUCLEOTIDE SEQUENCE [LARGE SCALE GENOMIC DNA]</scope>
    <source>
        <strain evidence="1 2">74A</strain>
    </source>
</reference>
<dbReference type="OrthoDB" id="9848455at2"/>